<evidence type="ECO:0000256" key="2">
    <source>
        <dbReference type="ARBA" id="ARBA00022630"/>
    </source>
</evidence>
<keyword evidence="6" id="KW-0812">Transmembrane</keyword>
<keyword evidence="3" id="KW-0274">FAD</keyword>
<feature type="domain" description="FAD-binding" evidence="7">
    <location>
        <begin position="8"/>
        <end position="346"/>
    </location>
</feature>
<keyword evidence="6" id="KW-1133">Transmembrane helix</keyword>
<dbReference type="InterPro" id="IPR050493">
    <property type="entry name" value="FAD-dep_Monooxygenase_BioMet"/>
</dbReference>
<evidence type="ECO:0000313" key="8">
    <source>
        <dbReference type="EMBL" id="MBC2904443.1"/>
    </source>
</evidence>
<comment type="caution">
    <text evidence="8">The sequence shown here is derived from an EMBL/GenBank/DDBJ whole genome shotgun (WGS) entry which is preliminary data.</text>
</comment>
<dbReference type="Gene3D" id="3.50.50.60">
    <property type="entry name" value="FAD/NAD(P)-binding domain"/>
    <property type="match status" value="1"/>
</dbReference>
<keyword evidence="4" id="KW-0560">Oxidoreductase</keyword>
<keyword evidence="5 8" id="KW-0503">Monooxygenase</keyword>
<name>A0A7X1J597_9ACTN</name>
<evidence type="ECO:0000256" key="3">
    <source>
        <dbReference type="ARBA" id="ARBA00022827"/>
    </source>
</evidence>
<keyword evidence="6" id="KW-0472">Membrane</keyword>
<comment type="cofactor">
    <cofactor evidence="1">
        <name>FAD</name>
        <dbReference type="ChEBI" id="CHEBI:57692"/>
    </cofactor>
</comment>
<dbReference type="RefSeq" id="WP_186284308.1">
    <property type="nucleotide sequence ID" value="NZ_JACMSF010000025.1"/>
</dbReference>
<evidence type="ECO:0000259" key="7">
    <source>
        <dbReference type="Pfam" id="PF01494"/>
    </source>
</evidence>
<organism evidence="8 9">
    <name type="scientific">Streptomyces cupreus</name>
    <dbReference type="NCBI Taxonomy" id="2759956"/>
    <lineage>
        <taxon>Bacteria</taxon>
        <taxon>Bacillati</taxon>
        <taxon>Actinomycetota</taxon>
        <taxon>Actinomycetes</taxon>
        <taxon>Kitasatosporales</taxon>
        <taxon>Streptomycetaceae</taxon>
        <taxon>Streptomyces</taxon>
    </lineage>
</organism>
<dbReference type="AlphaFoldDB" id="A0A7X1J597"/>
<dbReference type="InterPro" id="IPR036188">
    <property type="entry name" value="FAD/NAD-bd_sf"/>
</dbReference>
<evidence type="ECO:0000256" key="6">
    <source>
        <dbReference type="SAM" id="Phobius"/>
    </source>
</evidence>
<reference evidence="8 9" key="1">
    <citation type="submission" date="2020-08" db="EMBL/GenBank/DDBJ databases">
        <title>Streptomyces sp. PSKA01 genome sequencing and assembly.</title>
        <authorList>
            <person name="Mandal S."/>
            <person name="Maiti P.K."/>
            <person name="Das P."/>
        </authorList>
    </citation>
    <scope>NUCLEOTIDE SEQUENCE [LARGE SCALE GENOMIC DNA]</scope>
    <source>
        <strain evidence="8 9">PSKA01</strain>
    </source>
</reference>
<accession>A0A7X1J597</accession>
<dbReference type="GO" id="GO:0071949">
    <property type="term" value="F:FAD binding"/>
    <property type="evidence" value="ECO:0007669"/>
    <property type="project" value="InterPro"/>
</dbReference>
<evidence type="ECO:0000256" key="1">
    <source>
        <dbReference type="ARBA" id="ARBA00001974"/>
    </source>
</evidence>
<evidence type="ECO:0000256" key="4">
    <source>
        <dbReference type="ARBA" id="ARBA00023002"/>
    </source>
</evidence>
<dbReference type="PRINTS" id="PR00420">
    <property type="entry name" value="RNGMNOXGNASE"/>
</dbReference>
<feature type="transmembrane region" description="Helical" evidence="6">
    <location>
        <begin position="6"/>
        <end position="24"/>
    </location>
</feature>
<keyword evidence="2" id="KW-0285">Flavoprotein</keyword>
<dbReference type="Proteomes" id="UP000584670">
    <property type="component" value="Unassembled WGS sequence"/>
</dbReference>
<dbReference type="PANTHER" id="PTHR13789">
    <property type="entry name" value="MONOOXYGENASE"/>
    <property type="match status" value="1"/>
</dbReference>
<evidence type="ECO:0000256" key="5">
    <source>
        <dbReference type="ARBA" id="ARBA00023033"/>
    </source>
</evidence>
<proteinExistence type="predicted"/>
<dbReference type="InterPro" id="IPR002938">
    <property type="entry name" value="FAD-bd"/>
</dbReference>
<dbReference type="SUPFAM" id="SSF54373">
    <property type="entry name" value="FAD-linked reductases, C-terminal domain"/>
    <property type="match status" value="1"/>
</dbReference>
<keyword evidence="9" id="KW-1185">Reference proteome</keyword>
<evidence type="ECO:0000313" key="9">
    <source>
        <dbReference type="Proteomes" id="UP000584670"/>
    </source>
</evidence>
<dbReference type="EMBL" id="JACMSF010000025">
    <property type="protein sequence ID" value="MBC2904443.1"/>
    <property type="molecule type" value="Genomic_DNA"/>
</dbReference>
<protein>
    <submittedName>
        <fullName evidence="8">FAD-dependent monooxygenase</fullName>
    </submittedName>
</protein>
<dbReference type="GO" id="GO:0004497">
    <property type="term" value="F:monooxygenase activity"/>
    <property type="evidence" value="ECO:0007669"/>
    <property type="project" value="UniProtKB-KW"/>
</dbReference>
<gene>
    <name evidence="8" type="ORF">H4N64_23120</name>
</gene>
<dbReference type="Pfam" id="PF01494">
    <property type="entry name" value="FAD_binding_3"/>
    <property type="match status" value="1"/>
</dbReference>
<dbReference type="PANTHER" id="PTHR13789:SF318">
    <property type="entry name" value="GERANYLGERANYL DIPHOSPHATE REDUCTASE"/>
    <property type="match status" value="1"/>
</dbReference>
<dbReference type="SUPFAM" id="SSF51905">
    <property type="entry name" value="FAD/NAD(P)-binding domain"/>
    <property type="match status" value="1"/>
</dbReference>
<sequence>MAGRRPYVAVVGGGIGGLAAAIGLRRRGIEVKVHEQSREVAHQGAGIAVGANGHRVLRELGVAQRLKGSAVEPVRADFRHWRSGRCMVSHPLTGAYEERFKAPFWTVERAAVQEALLGELGAEHVRLGARCTEVERTERGAVIRFEDGTEDEADAVIGADGIHSVVRHSLFGPEDAVFSGTSGYRALIPMERLRHVPQLAEQVLWLWLGPGRHFIAYPVAGGSALNFLAVVPDRDWTIESWSTQGETAELLAAFEGWHPFVTEILAACERPGRWALYDREPQRTWSAGAVTLLGDAAHAMLPHHGQGANQALEDAVVLAHLLGDVDADGAEAALRAYEQVRRPRTRLLQAGSRKNAGCFQLPDGPEAQARNVRLATLPDDLAWIHGHDAVGRLGSASAPAPA</sequence>